<dbReference type="Proteomes" id="UP001153069">
    <property type="component" value="Unassembled WGS sequence"/>
</dbReference>
<evidence type="ECO:0000313" key="3">
    <source>
        <dbReference type="Proteomes" id="UP001153069"/>
    </source>
</evidence>
<reference evidence="2" key="1">
    <citation type="submission" date="2020-06" db="EMBL/GenBank/DDBJ databases">
        <authorList>
            <consortium name="Plant Systems Biology data submission"/>
        </authorList>
    </citation>
    <scope>NUCLEOTIDE SEQUENCE</scope>
    <source>
        <strain evidence="2">D6</strain>
    </source>
</reference>
<evidence type="ECO:0000313" key="2">
    <source>
        <dbReference type="EMBL" id="CAB9501563.1"/>
    </source>
</evidence>
<accession>A0A9N8H4E4</accession>
<feature type="compositionally biased region" description="Acidic residues" evidence="1">
    <location>
        <begin position="172"/>
        <end position="190"/>
    </location>
</feature>
<sequence length="190" mass="20878">MMTSTATDDRVSSPAGNAAKITNDDGSSIRTATTCNESSSHSSHSNEMNLSPRRRVSNSSGLLLERAASQEKFREGRWAETLHDFRSTTPNRGVPAALQDLGGFKLGYYEDDARPSDLGYGAHCGRPRTDSDGDDLGYYSDSAPIKKQEGIRRRCSVTKFSPQIQAAQSLLEPEDQSDYDDFSDDESCFF</sequence>
<protein>
    <submittedName>
        <fullName evidence="2">Uncharacterized protein</fullName>
    </submittedName>
</protein>
<feature type="region of interest" description="Disordered" evidence="1">
    <location>
        <begin position="1"/>
        <end position="61"/>
    </location>
</feature>
<dbReference type="AlphaFoldDB" id="A0A9N8H4E4"/>
<evidence type="ECO:0000256" key="1">
    <source>
        <dbReference type="SAM" id="MobiDB-lite"/>
    </source>
</evidence>
<gene>
    <name evidence="2" type="ORF">SEMRO_112_G055590.1</name>
</gene>
<keyword evidence="3" id="KW-1185">Reference proteome</keyword>
<name>A0A9N8H4E4_9STRA</name>
<proteinExistence type="predicted"/>
<dbReference type="EMBL" id="CAICTM010000111">
    <property type="protein sequence ID" value="CAB9501563.1"/>
    <property type="molecule type" value="Genomic_DNA"/>
</dbReference>
<feature type="region of interest" description="Disordered" evidence="1">
    <location>
        <begin position="167"/>
        <end position="190"/>
    </location>
</feature>
<feature type="compositionally biased region" description="Low complexity" evidence="1">
    <location>
        <begin position="36"/>
        <end position="47"/>
    </location>
</feature>
<organism evidence="2 3">
    <name type="scientific">Seminavis robusta</name>
    <dbReference type="NCBI Taxonomy" id="568900"/>
    <lineage>
        <taxon>Eukaryota</taxon>
        <taxon>Sar</taxon>
        <taxon>Stramenopiles</taxon>
        <taxon>Ochrophyta</taxon>
        <taxon>Bacillariophyta</taxon>
        <taxon>Bacillariophyceae</taxon>
        <taxon>Bacillariophycidae</taxon>
        <taxon>Naviculales</taxon>
        <taxon>Naviculaceae</taxon>
        <taxon>Seminavis</taxon>
    </lineage>
</organism>
<feature type="compositionally biased region" description="Polar residues" evidence="1">
    <location>
        <begin position="24"/>
        <end position="35"/>
    </location>
</feature>
<feature type="region of interest" description="Disordered" evidence="1">
    <location>
        <begin position="120"/>
        <end position="142"/>
    </location>
</feature>
<comment type="caution">
    <text evidence="2">The sequence shown here is derived from an EMBL/GenBank/DDBJ whole genome shotgun (WGS) entry which is preliminary data.</text>
</comment>